<dbReference type="SUPFAM" id="SSF56436">
    <property type="entry name" value="C-type lectin-like"/>
    <property type="match status" value="3"/>
</dbReference>
<dbReference type="Pfam" id="PF00059">
    <property type="entry name" value="Lectin_C"/>
    <property type="match status" value="1"/>
</dbReference>
<keyword evidence="2" id="KW-0732">Signal</keyword>
<dbReference type="PANTHER" id="PTHR22801:SF63">
    <property type="entry name" value="C-TYPE LECTIN DOMAIN-CONTAINING PROTEIN"/>
    <property type="match status" value="1"/>
</dbReference>
<reference evidence="4" key="1">
    <citation type="submission" date="2021-01" db="UniProtKB">
        <authorList>
            <consortium name="EnsemblMetazoa"/>
        </authorList>
    </citation>
    <scope>IDENTIFICATION</scope>
</reference>
<dbReference type="EnsemblMetazoa" id="CLYHEMT012146.1">
    <property type="protein sequence ID" value="CLYHEMP012146.1"/>
    <property type="gene ID" value="CLYHEMG012146"/>
</dbReference>
<evidence type="ECO:0000256" key="1">
    <source>
        <dbReference type="SAM" id="MobiDB-lite"/>
    </source>
</evidence>
<name>A0A7M5WMT5_9CNID</name>
<dbReference type="PANTHER" id="PTHR22801">
    <property type="entry name" value="LITHOSTATHINE"/>
    <property type="match status" value="1"/>
</dbReference>
<organism evidence="4 5">
    <name type="scientific">Clytia hemisphaerica</name>
    <dbReference type="NCBI Taxonomy" id="252671"/>
    <lineage>
        <taxon>Eukaryota</taxon>
        <taxon>Metazoa</taxon>
        <taxon>Cnidaria</taxon>
        <taxon>Hydrozoa</taxon>
        <taxon>Hydroidolina</taxon>
        <taxon>Leptothecata</taxon>
        <taxon>Obeliida</taxon>
        <taxon>Clytiidae</taxon>
        <taxon>Clytia</taxon>
    </lineage>
</organism>
<dbReference type="InterPro" id="IPR016187">
    <property type="entry name" value="CTDL_fold"/>
</dbReference>
<proteinExistence type="predicted"/>
<dbReference type="PROSITE" id="PS50041">
    <property type="entry name" value="C_TYPE_LECTIN_2"/>
    <property type="match status" value="2"/>
</dbReference>
<feature type="region of interest" description="Disordered" evidence="1">
    <location>
        <begin position="299"/>
        <end position="324"/>
    </location>
</feature>
<keyword evidence="5" id="KW-1185">Reference proteome</keyword>
<accession>A0A7M5WMT5</accession>
<feature type="region of interest" description="Disordered" evidence="1">
    <location>
        <begin position="349"/>
        <end position="377"/>
    </location>
</feature>
<dbReference type="InterPro" id="IPR001304">
    <property type="entry name" value="C-type_lectin-like"/>
</dbReference>
<dbReference type="SMART" id="SM00034">
    <property type="entry name" value="CLECT"/>
    <property type="match status" value="3"/>
</dbReference>
<evidence type="ECO:0000256" key="2">
    <source>
        <dbReference type="SAM" id="SignalP"/>
    </source>
</evidence>
<dbReference type="InterPro" id="IPR016186">
    <property type="entry name" value="C-type_lectin-like/link_sf"/>
</dbReference>
<dbReference type="Proteomes" id="UP000594262">
    <property type="component" value="Unplaced"/>
</dbReference>
<dbReference type="Gene3D" id="3.10.100.10">
    <property type="entry name" value="Mannose-Binding Protein A, subunit A"/>
    <property type="match status" value="3"/>
</dbReference>
<feature type="chain" id="PRO_5029642438" description="C-type lectin domain-containing protein" evidence="2">
    <location>
        <begin position="24"/>
        <end position="1330"/>
    </location>
</feature>
<evidence type="ECO:0000259" key="3">
    <source>
        <dbReference type="PROSITE" id="PS50041"/>
    </source>
</evidence>
<protein>
    <recommendedName>
        <fullName evidence="3">C-type lectin domain-containing protein</fullName>
    </recommendedName>
</protein>
<evidence type="ECO:0000313" key="5">
    <source>
        <dbReference type="Proteomes" id="UP000594262"/>
    </source>
</evidence>
<feature type="domain" description="C-type lectin" evidence="3">
    <location>
        <begin position="32"/>
        <end position="152"/>
    </location>
</feature>
<feature type="signal peptide" evidence="2">
    <location>
        <begin position="1"/>
        <end position="23"/>
    </location>
</feature>
<dbReference type="CDD" id="cd00037">
    <property type="entry name" value="CLECT"/>
    <property type="match status" value="2"/>
</dbReference>
<dbReference type="InterPro" id="IPR050801">
    <property type="entry name" value="Ca-Dep_Lectins_ImmuneDev"/>
</dbReference>
<dbReference type="OrthoDB" id="6337382at2759"/>
<feature type="domain" description="C-type lectin" evidence="3">
    <location>
        <begin position="1038"/>
        <end position="1113"/>
    </location>
</feature>
<feature type="compositionally biased region" description="Low complexity" evidence="1">
    <location>
        <begin position="306"/>
        <end position="324"/>
    </location>
</feature>
<evidence type="ECO:0000313" key="4">
    <source>
        <dbReference type="EnsemblMetazoa" id="CLYHEMP012146.1"/>
    </source>
</evidence>
<sequence length="1330" mass="150721">MKKRRYIWIVLALLVSFKEFAKATCPAEFFEYQSICYHRGSSAVTHAQAQAYCTAKEGSLLAYWDGNGVNTIANALQDYDNNRNQPVWTAGKWDQHRYVWDGRQNGNLTVEDTQWNPYADTNKCMAYKRAEYSAGTAFLSDNCGSNHKFLCMALKNGQNCPGSTLDEIKGGERCYILLRQSWDINQLMQAGSSDKNSACLDASTHGSKKYEMFMKTADMINEDILEDLESLPDDIPAKVWTYFRQTDTNSWRKLDNSPVEPPPEPFFSNPNKGCVRVNGGQLQPYDCASPLKPLCKLDLNNPQGGSPPTTTPASSTTTASTTTTIATTTSPTTTTIATTTTATTIASPTTTTTMTTTNPTTTTTDPTTTTTSESTTKTTTAAAITSESVQTTIIDSTIENGDIQITKGNKIDVIPLRKTAWFISFDFKQLPVPSNWTNLIRFTAGMQDKDEERDRQPAVFMYKNQMKFCIGLENKPEECAPLSEELPFNQWHAIEIKQEFIDSKYMFTVHIDGVEFYSAENQSPKRYENVTVYASDVFRNPTNGLIRNLTYYNLPEAPTTTAGPTTTPSLFTDAQDLVRNNLIDTIPTWKFAWFISFNIQLTGITTETNWGSVLKFTNDPDADLRVIGGRIPALFIKKNTTDLLIATGLNDDPNYHVNLITLTLNQWVAMEIKQIKEGEKYYFIVNVDGQEVEKVENTKPRIFSDVKVYLSDDLFDPAKARIQNLTYYNLPEDDAEPTRNSLIGIISVWKPAWFISFNVQPMETLTTWGNILRFTTGTYNTRQMGDRQPAIFLKDHTNQLHTCIGLNDNRNYCFTSKEKLELGEWYSIELSQIKQGSKYVYFARINGKIIHQMINENPLTFENVHVYRSDDFYEPAKVLLRDLVYYNLPEDHCHLPNAPVGAVRLGTKCIMVMDLESFGLTYNGEGITYCAEKYGGEMITINSLEEFNQLTDYLKPGVFLAAASDREEEGVLKWQDNHIGAPVEIAGENTVENNCIKIQNLPNSKELQWQKCIQDRHELVCQWREGLSNCTKDHGFQYKNKCFRELSQAVAKRSDADQMCRDWGGTLFMPDDDQEVQFISDVLRNQRTWLGASDLETEGLLQWDDGTTTATKWTFLTKGNIANSRLKILGAFGRNFPYESNNGKVYLGGIVDDKFDPEEIITFENKHDRGAPNQWLGFQDKIFANEFLKIELWVKFVSIIPLKSNGFGIKVYGDIFNDWFDDCVADEWCQVMLEVQNRGSGDGDHILLIFDGVSQKLSIRIAKFAITIGKGIHKDDDFRSQLEFKFQTASRDCARFNPIFIRGGCFPPGWHSFANSSLKIFFNILKVFDF</sequence>